<dbReference type="GO" id="GO:0042981">
    <property type="term" value="P:regulation of apoptotic process"/>
    <property type="evidence" value="ECO:0007669"/>
    <property type="project" value="InterPro"/>
</dbReference>
<dbReference type="GO" id="GO:0097192">
    <property type="term" value="P:extrinsic apoptotic signaling pathway in absence of ligand"/>
    <property type="evidence" value="ECO:0007669"/>
    <property type="project" value="TreeGrafter"/>
</dbReference>
<dbReference type="GO" id="GO:0001836">
    <property type="term" value="P:release of cytochrome c from mitochondria"/>
    <property type="evidence" value="ECO:0007669"/>
    <property type="project" value="TreeGrafter"/>
</dbReference>
<dbReference type="Gene3D" id="1.10.437.10">
    <property type="entry name" value="Blc2-like"/>
    <property type="match status" value="1"/>
</dbReference>
<dbReference type="Proteomes" id="UP001152320">
    <property type="component" value="Chromosome 18"/>
</dbReference>
<feature type="domain" description="Bcl-2 Bcl-2 homology region 1-3" evidence="3">
    <location>
        <begin position="72"/>
        <end position="173"/>
    </location>
</feature>
<dbReference type="OrthoDB" id="6021377at2759"/>
<dbReference type="SUPFAM" id="SSF56854">
    <property type="entry name" value="Bcl-2 inhibitors of programmed cell death"/>
    <property type="match status" value="1"/>
</dbReference>
<dbReference type="PANTHER" id="PTHR11256:SF50">
    <property type="entry name" value="APOPTOSIS REGULATOR CED-9"/>
    <property type="match status" value="1"/>
</dbReference>
<evidence type="ECO:0000256" key="2">
    <source>
        <dbReference type="ARBA" id="ARBA00022703"/>
    </source>
</evidence>
<dbReference type="InterPro" id="IPR026298">
    <property type="entry name" value="Bcl-2_fam"/>
</dbReference>
<gene>
    <name evidence="4" type="ORF">HOLleu_34438</name>
</gene>
<evidence type="ECO:0000259" key="3">
    <source>
        <dbReference type="SMART" id="SM00337"/>
    </source>
</evidence>
<proteinExistence type="inferred from homology"/>
<dbReference type="SMART" id="SM00337">
    <property type="entry name" value="BCL"/>
    <property type="match status" value="1"/>
</dbReference>
<evidence type="ECO:0000256" key="1">
    <source>
        <dbReference type="ARBA" id="ARBA00009458"/>
    </source>
</evidence>
<comment type="similarity">
    <text evidence="1">Belongs to the Bcl-2 family.</text>
</comment>
<dbReference type="Pfam" id="PF00452">
    <property type="entry name" value="Bcl-2"/>
    <property type="match status" value="1"/>
</dbReference>
<dbReference type="InterPro" id="IPR002475">
    <property type="entry name" value="Bcl2-like"/>
</dbReference>
<keyword evidence="2" id="KW-0053">Apoptosis</keyword>
<accession>A0A9Q0YNF2</accession>
<name>A0A9Q0YNF2_HOLLE</name>
<dbReference type="InterPro" id="IPR046371">
    <property type="entry name" value="Bcl-2_BH1-3"/>
</dbReference>
<organism evidence="4 5">
    <name type="scientific">Holothuria leucospilota</name>
    <name type="common">Black long sea cucumber</name>
    <name type="synonym">Mertensiothuria leucospilota</name>
    <dbReference type="NCBI Taxonomy" id="206669"/>
    <lineage>
        <taxon>Eukaryota</taxon>
        <taxon>Metazoa</taxon>
        <taxon>Echinodermata</taxon>
        <taxon>Eleutherozoa</taxon>
        <taxon>Echinozoa</taxon>
        <taxon>Holothuroidea</taxon>
        <taxon>Aspidochirotacea</taxon>
        <taxon>Aspidochirotida</taxon>
        <taxon>Holothuriidae</taxon>
        <taxon>Holothuria</taxon>
    </lineage>
</organism>
<dbReference type="EMBL" id="JAIZAY010000018">
    <property type="protein sequence ID" value="KAJ8024510.1"/>
    <property type="molecule type" value="Genomic_DNA"/>
</dbReference>
<dbReference type="PROSITE" id="PS50062">
    <property type="entry name" value="BCL2_FAMILY"/>
    <property type="match status" value="1"/>
</dbReference>
<comment type="caution">
    <text evidence="4">The sequence shown here is derived from an EMBL/GenBank/DDBJ whole genome shotgun (WGS) entry which is preliminary data.</text>
</comment>
<dbReference type="PRINTS" id="PR01862">
    <property type="entry name" value="BCL2FAMILY"/>
</dbReference>
<dbReference type="PANTHER" id="PTHR11256">
    <property type="entry name" value="BCL-2 RELATED"/>
    <property type="match status" value="1"/>
</dbReference>
<dbReference type="GO" id="GO:0051400">
    <property type="term" value="F:BH domain binding"/>
    <property type="evidence" value="ECO:0007669"/>
    <property type="project" value="TreeGrafter"/>
</dbReference>
<keyword evidence="5" id="KW-1185">Reference proteome</keyword>
<dbReference type="AlphaFoldDB" id="A0A9Q0YNF2"/>
<dbReference type="GO" id="GO:0008630">
    <property type="term" value="P:intrinsic apoptotic signaling pathway in response to DNA damage"/>
    <property type="evidence" value="ECO:0007669"/>
    <property type="project" value="TreeGrafter"/>
</dbReference>
<evidence type="ECO:0000313" key="5">
    <source>
        <dbReference type="Proteomes" id="UP001152320"/>
    </source>
</evidence>
<evidence type="ECO:0000313" key="4">
    <source>
        <dbReference type="EMBL" id="KAJ8024510.1"/>
    </source>
</evidence>
<dbReference type="CDD" id="cd06845">
    <property type="entry name" value="Bcl-2_like"/>
    <property type="match status" value="1"/>
</dbReference>
<sequence>MNMRTEAADPMTCCFIYRNLHSTFDMSQRTDTTSSFIEDYMILKLEEFGFDRPDLLGLHCLNRNRCPPQRTLQYFAEESSAILINLDLEDTLAKLHISKDSLLTTFLFLADALFGEDVLSWWKIVALIDLASQMAVMCVDRELPTMVASILSWTIRYMENRNVRHWIEENGGWEKLMSYEEHGLGH</sequence>
<dbReference type="InterPro" id="IPR036834">
    <property type="entry name" value="Bcl-2-like_sf"/>
</dbReference>
<dbReference type="GO" id="GO:0005741">
    <property type="term" value="C:mitochondrial outer membrane"/>
    <property type="evidence" value="ECO:0007669"/>
    <property type="project" value="TreeGrafter"/>
</dbReference>
<protein>
    <submittedName>
        <fullName evidence="4">Bcl-2-like protein 1</fullName>
    </submittedName>
</protein>
<reference evidence="4" key="1">
    <citation type="submission" date="2021-10" db="EMBL/GenBank/DDBJ databases">
        <title>Tropical sea cucumber genome reveals ecological adaptation and Cuvierian tubules defense mechanism.</title>
        <authorList>
            <person name="Chen T."/>
        </authorList>
    </citation>
    <scope>NUCLEOTIDE SEQUENCE</scope>
    <source>
        <strain evidence="4">Nanhai2018</strain>
        <tissue evidence="4">Muscle</tissue>
    </source>
</reference>